<organism evidence="3 4">
    <name type="scientific">Coregonus suidteri</name>
    <dbReference type="NCBI Taxonomy" id="861788"/>
    <lineage>
        <taxon>Eukaryota</taxon>
        <taxon>Metazoa</taxon>
        <taxon>Chordata</taxon>
        <taxon>Craniata</taxon>
        <taxon>Vertebrata</taxon>
        <taxon>Euteleostomi</taxon>
        <taxon>Actinopterygii</taxon>
        <taxon>Neopterygii</taxon>
        <taxon>Teleostei</taxon>
        <taxon>Protacanthopterygii</taxon>
        <taxon>Salmoniformes</taxon>
        <taxon>Salmonidae</taxon>
        <taxon>Coregoninae</taxon>
        <taxon>Coregonus</taxon>
    </lineage>
</organism>
<name>A0AAN8KUL6_9TELE</name>
<dbReference type="Proteomes" id="UP001356427">
    <property type="component" value="Unassembled WGS sequence"/>
</dbReference>
<proteinExistence type="predicted"/>
<dbReference type="EMBL" id="JAGTTL010000030">
    <property type="protein sequence ID" value="KAK6298138.1"/>
    <property type="molecule type" value="Genomic_DNA"/>
</dbReference>
<sequence length="192" mass="21251">MDSLVFRRVTEELQLSQKDLSLTRTENTHLTAELEKLLVLPTNNSTPVDRVDKMITCLEKQVVALQAELQSLSEENQKQAEELALWRLTAQTPCLDPEDPTAATLSPGHNTVTVIREDELLLSCTSNRAFDGEKSLDTEKRIPILQTTSVSPELRGPNVDVGLNPPISHPVFSPGPGREIEERDLSITRSSG</sequence>
<dbReference type="AlphaFoldDB" id="A0AAN8KUL6"/>
<protein>
    <submittedName>
        <fullName evidence="3">Uncharacterized protein</fullName>
    </submittedName>
</protein>
<reference evidence="3 4" key="1">
    <citation type="submission" date="2021-04" db="EMBL/GenBank/DDBJ databases">
        <authorList>
            <person name="De Guttry C."/>
            <person name="Zahm M."/>
            <person name="Klopp C."/>
            <person name="Cabau C."/>
            <person name="Louis A."/>
            <person name="Berthelot C."/>
            <person name="Parey E."/>
            <person name="Roest Crollius H."/>
            <person name="Montfort J."/>
            <person name="Robinson-Rechavi M."/>
            <person name="Bucao C."/>
            <person name="Bouchez O."/>
            <person name="Gislard M."/>
            <person name="Lluch J."/>
            <person name="Milhes M."/>
            <person name="Lampietro C."/>
            <person name="Lopez Roques C."/>
            <person name="Donnadieu C."/>
            <person name="Braasch I."/>
            <person name="Desvignes T."/>
            <person name="Postlethwait J."/>
            <person name="Bobe J."/>
            <person name="Wedekind C."/>
            <person name="Guiguen Y."/>
        </authorList>
    </citation>
    <scope>NUCLEOTIDE SEQUENCE [LARGE SCALE GENOMIC DNA]</scope>
    <source>
        <strain evidence="3">Cs_M1</strain>
        <tissue evidence="3">Blood</tissue>
    </source>
</reference>
<evidence type="ECO:0000313" key="3">
    <source>
        <dbReference type="EMBL" id="KAK6298138.1"/>
    </source>
</evidence>
<evidence type="ECO:0000313" key="4">
    <source>
        <dbReference type="Proteomes" id="UP001356427"/>
    </source>
</evidence>
<feature type="region of interest" description="Disordered" evidence="2">
    <location>
        <begin position="165"/>
        <end position="192"/>
    </location>
</feature>
<keyword evidence="1" id="KW-0175">Coiled coil</keyword>
<comment type="caution">
    <text evidence="3">The sequence shown here is derived from an EMBL/GenBank/DDBJ whole genome shotgun (WGS) entry which is preliminary data.</text>
</comment>
<evidence type="ECO:0000256" key="1">
    <source>
        <dbReference type="SAM" id="Coils"/>
    </source>
</evidence>
<keyword evidence="4" id="KW-1185">Reference proteome</keyword>
<accession>A0AAN8KUL6</accession>
<evidence type="ECO:0000256" key="2">
    <source>
        <dbReference type="SAM" id="MobiDB-lite"/>
    </source>
</evidence>
<gene>
    <name evidence="3" type="ORF">J4Q44_G00311930</name>
</gene>
<feature type="coiled-coil region" evidence="1">
    <location>
        <begin position="48"/>
        <end position="89"/>
    </location>
</feature>